<name>A0ABW2DS91_9BACT</name>
<evidence type="ECO:0000313" key="3">
    <source>
        <dbReference type="Proteomes" id="UP001596405"/>
    </source>
</evidence>
<dbReference type="InterPro" id="IPR014710">
    <property type="entry name" value="RmlC-like_jellyroll"/>
</dbReference>
<gene>
    <name evidence="2" type="ORF">ACFQHR_17200</name>
</gene>
<dbReference type="PANTHER" id="PTHR36114">
    <property type="entry name" value="16.7 KDA PROTEIN IN WHIE LOCUS"/>
    <property type="match status" value="1"/>
</dbReference>
<dbReference type="Proteomes" id="UP001596405">
    <property type="component" value="Unassembled WGS sequence"/>
</dbReference>
<dbReference type="EMBL" id="JBHSYQ010000015">
    <property type="protein sequence ID" value="MFC6999376.1"/>
    <property type="molecule type" value="Genomic_DNA"/>
</dbReference>
<dbReference type="PANTHER" id="PTHR36114:SF1">
    <property type="entry name" value="16.7 KDA PROTEIN IN WHIE LOCUS"/>
    <property type="match status" value="1"/>
</dbReference>
<proteinExistence type="predicted"/>
<feature type="domain" description="Cupin type-2" evidence="1">
    <location>
        <begin position="40"/>
        <end position="95"/>
    </location>
</feature>
<dbReference type="SUPFAM" id="SSF51182">
    <property type="entry name" value="RmlC-like cupins"/>
    <property type="match status" value="1"/>
</dbReference>
<keyword evidence="3" id="KW-1185">Reference proteome</keyword>
<evidence type="ECO:0000259" key="1">
    <source>
        <dbReference type="Pfam" id="PF07883"/>
    </source>
</evidence>
<sequence>MSIEKVNLTEKLGKFNDYWNPRIAGELNGQQVKLAKFQGDFIWHKHDHEDELFLVISGEMKMELRDKTVYVKPGEFIIIPRGVEHRPGADQEAHVLLFEPASVVNTGEIKNELTRENLEKI</sequence>
<comment type="caution">
    <text evidence="2">The sequence shown here is derived from an EMBL/GenBank/DDBJ whole genome shotgun (WGS) entry which is preliminary data.</text>
</comment>
<dbReference type="InterPro" id="IPR052044">
    <property type="entry name" value="PKS_Associated_Protein"/>
</dbReference>
<dbReference type="CDD" id="cd02226">
    <property type="entry name" value="cupin_YdbB-like"/>
    <property type="match status" value="1"/>
</dbReference>
<evidence type="ECO:0000313" key="2">
    <source>
        <dbReference type="EMBL" id="MFC6999376.1"/>
    </source>
</evidence>
<organism evidence="2 3">
    <name type="scientific">Rufibacter roseus</name>
    <dbReference type="NCBI Taxonomy" id="1567108"/>
    <lineage>
        <taxon>Bacteria</taxon>
        <taxon>Pseudomonadati</taxon>
        <taxon>Bacteroidota</taxon>
        <taxon>Cytophagia</taxon>
        <taxon>Cytophagales</taxon>
        <taxon>Hymenobacteraceae</taxon>
        <taxon>Rufibacter</taxon>
    </lineage>
</organism>
<accession>A0ABW2DS91</accession>
<dbReference type="Pfam" id="PF07883">
    <property type="entry name" value="Cupin_2"/>
    <property type="match status" value="1"/>
</dbReference>
<dbReference type="Gene3D" id="2.60.120.10">
    <property type="entry name" value="Jelly Rolls"/>
    <property type="match status" value="1"/>
</dbReference>
<protein>
    <submittedName>
        <fullName evidence="2">Cupin domain-containing protein</fullName>
    </submittedName>
</protein>
<dbReference type="InterPro" id="IPR011051">
    <property type="entry name" value="RmlC_Cupin_sf"/>
</dbReference>
<dbReference type="InterPro" id="IPR013096">
    <property type="entry name" value="Cupin_2"/>
</dbReference>
<dbReference type="RefSeq" id="WP_074988299.1">
    <property type="nucleotide sequence ID" value="NZ_JBHSYQ010000015.1"/>
</dbReference>
<reference evidence="3" key="1">
    <citation type="journal article" date="2019" name="Int. J. Syst. Evol. Microbiol.">
        <title>The Global Catalogue of Microorganisms (GCM) 10K type strain sequencing project: providing services to taxonomists for standard genome sequencing and annotation.</title>
        <authorList>
            <consortium name="The Broad Institute Genomics Platform"/>
            <consortium name="The Broad Institute Genome Sequencing Center for Infectious Disease"/>
            <person name="Wu L."/>
            <person name="Ma J."/>
        </authorList>
    </citation>
    <scope>NUCLEOTIDE SEQUENCE [LARGE SCALE GENOMIC DNA]</scope>
    <source>
        <strain evidence="3">CGMCC 4.7393</strain>
    </source>
</reference>